<dbReference type="STRING" id="94237.ENSMMOP00000028583"/>
<dbReference type="AlphaFoldDB" id="A0A3Q3XBW7"/>
<dbReference type="GO" id="GO:0045202">
    <property type="term" value="C:synapse"/>
    <property type="evidence" value="ECO:0007669"/>
    <property type="project" value="TreeGrafter"/>
</dbReference>
<dbReference type="FunFam" id="3.10.100.10:FF:000002">
    <property type="entry name" value="Hyaluronan proteoglycan link protein 1"/>
    <property type="match status" value="1"/>
</dbReference>
<proteinExistence type="inferred from homology"/>
<evidence type="ECO:0000256" key="8">
    <source>
        <dbReference type="ARBA" id="ARBA00038272"/>
    </source>
</evidence>
<name>A0A3Q3XBW7_MOLML</name>
<reference evidence="12" key="1">
    <citation type="submission" date="2025-08" db="UniProtKB">
        <authorList>
            <consortium name="Ensembl"/>
        </authorList>
    </citation>
    <scope>IDENTIFICATION</scope>
</reference>
<dbReference type="Gene3D" id="3.10.100.10">
    <property type="entry name" value="Mannose-Binding Protein A, subunit A"/>
    <property type="match status" value="2"/>
</dbReference>
<keyword evidence="7" id="KW-0393">Immunoglobulin domain</keyword>
<dbReference type="Gene3D" id="2.60.40.10">
    <property type="entry name" value="Immunoglobulins"/>
    <property type="match status" value="1"/>
</dbReference>
<evidence type="ECO:0000256" key="4">
    <source>
        <dbReference type="ARBA" id="ARBA00022737"/>
    </source>
</evidence>
<evidence type="ECO:0000256" key="6">
    <source>
        <dbReference type="ARBA" id="ARBA00023290"/>
    </source>
</evidence>
<dbReference type="SUPFAM" id="SSF48726">
    <property type="entry name" value="Immunoglobulin"/>
    <property type="match status" value="1"/>
</dbReference>
<evidence type="ECO:0000256" key="5">
    <source>
        <dbReference type="ARBA" id="ARBA00023157"/>
    </source>
</evidence>
<dbReference type="GO" id="GO:0010001">
    <property type="term" value="P:glial cell differentiation"/>
    <property type="evidence" value="ECO:0007669"/>
    <property type="project" value="TreeGrafter"/>
</dbReference>
<dbReference type="InterPro" id="IPR007110">
    <property type="entry name" value="Ig-like_dom"/>
</dbReference>
<dbReference type="PANTHER" id="PTHR22804:SF40">
    <property type="entry name" value="HYALURONAN AND PROTEOGLYCAN LINK PROTEIN 3"/>
    <property type="match status" value="1"/>
</dbReference>
<dbReference type="GO" id="GO:0007417">
    <property type="term" value="P:central nervous system development"/>
    <property type="evidence" value="ECO:0007669"/>
    <property type="project" value="TreeGrafter"/>
</dbReference>
<dbReference type="CDD" id="cd03519">
    <property type="entry name" value="Link_domain_HAPLN_module_2"/>
    <property type="match status" value="1"/>
</dbReference>
<dbReference type="GO" id="GO:0072534">
    <property type="term" value="C:perineuronal net"/>
    <property type="evidence" value="ECO:0007669"/>
    <property type="project" value="TreeGrafter"/>
</dbReference>
<dbReference type="Pfam" id="PF07686">
    <property type="entry name" value="V-set"/>
    <property type="match status" value="1"/>
</dbReference>
<keyword evidence="5 9" id="KW-1015">Disulfide bond</keyword>
<dbReference type="PROSITE" id="PS50835">
    <property type="entry name" value="IG_LIKE"/>
    <property type="match status" value="1"/>
</dbReference>
<dbReference type="InterPro" id="IPR016186">
    <property type="entry name" value="C-type_lectin-like/link_sf"/>
</dbReference>
<dbReference type="InterPro" id="IPR000538">
    <property type="entry name" value="Link_dom"/>
</dbReference>
<evidence type="ECO:0000256" key="3">
    <source>
        <dbReference type="ARBA" id="ARBA00022530"/>
    </source>
</evidence>
<dbReference type="InterPro" id="IPR013783">
    <property type="entry name" value="Ig-like_fold"/>
</dbReference>
<keyword evidence="2" id="KW-0964">Secreted</keyword>
<keyword evidence="13" id="KW-1185">Reference proteome</keyword>
<dbReference type="SMART" id="SM00406">
    <property type="entry name" value="IGv"/>
    <property type="match status" value="1"/>
</dbReference>
<dbReference type="PROSITE" id="PS50963">
    <property type="entry name" value="LINK_2"/>
    <property type="match status" value="2"/>
</dbReference>
<dbReference type="GO" id="GO:0007155">
    <property type="term" value="P:cell adhesion"/>
    <property type="evidence" value="ECO:0007669"/>
    <property type="project" value="InterPro"/>
</dbReference>
<evidence type="ECO:0000313" key="12">
    <source>
        <dbReference type="Ensembl" id="ENSMMOP00000028583.1"/>
    </source>
</evidence>
<dbReference type="PRINTS" id="PR01265">
    <property type="entry name" value="LINKMODULE"/>
</dbReference>
<comment type="subcellular location">
    <subcellularLocation>
        <location evidence="1">Secreted</location>
        <location evidence="1">Extracellular space</location>
        <location evidence="1">Extracellular matrix</location>
    </subcellularLocation>
</comment>
<feature type="domain" description="Link" evidence="11">
    <location>
        <begin position="185"/>
        <end position="280"/>
    </location>
</feature>
<feature type="disulfide bond" evidence="9">
    <location>
        <begin position="305"/>
        <end position="374"/>
    </location>
</feature>
<evidence type="ECO:0000313" key="13">
    <source>
        <dbReference type="Proteomes" id="UP000261620"/>
    </source>
</evidence>
<dbReference type="GO" id="GO:0002052">
    <property type="term" value="P:positive regulation of neuroblast proliferation"/>
    <property type="evidence" value="ECO:0007669"/>
    <property type="project" value="TreeGrafter"/>
</dbReference>
<evidence type="ECO:0000256" key="1">
    <source>
        <dbReference type="ARBA" id="ARBA00004498"/>
    </source>
</evidence>
<dbReference type="SMART" id="SM00445">
    <property type="entry name" value="LINK"/>
    <property type="match status" value="2"/>
</dbReference>
<dbReference type="InterPro" id="IPR003599">
    <property type="entry name" value="Ig_sub"/>
</dbReference>
<dbReference type="Pfam" id="PF00193">
    <property type="entry name" value="Xlink"/>
    <property type="match status" value="2"/>
</dbReference>
<dbReference type="InterPro" id="IPR050691">
    <property type="entry name" value="Hyaluronan_bind_Proteoglycan"/>
</dbReference>
<dbReference type="GO" id="GO:0005615">
    <property type="term" value="C:extracellular space"/>
    <property type="evidence" value="ECO:0007669"/>
    <property type="project" value="TreeGrafter"/>
</dbReference>
<feature type="disulfide bond" evidence="9">
    <location>
        <begin position="231"/>
        <end position="252"/>
    </location>
</feature>
<feature type="domain" description="Ig-like" evidence="10">
    <location>
        <begin position="46"/>
        <end position="177"/>
    </location>
</feature>
<feature type="domain" description="Link" evidence="11">
    <location>
        <begin position="285"/>
        <end position="376"/>
    </location>
</feature>
<dbReference type="GO" id="GO:0001501">
    <property type="term" value="P:skeletal system development"/>
    <property type="evidence" value="ECO:0007669"/>
    <property type="project" value="TreeGrafter"/>
</dbReference>
<dbReference type="InterPro" id="IPR013106">
    <property type="entry name" value="Ig_V-set"/>
</dbReference>
<dbReference type="SUPFAM" id="SSF56436">
    <property type="entry name" value="C-type lectin-like"/>
    <property type="match status" value="2"/>
</dbReference>
<comment type="caution">
    <text evidence="9">Lacks conserved residue(s) required for the propagation of feature annotation.</text>
</comment>
<keyword evidence="4" id="KW-0677">Repeat</keyword>
<dbReference type="InterPro" id="IPR016187">
    <property type="entry name" value="CTDL_fold"/>
</dbReference>
<evidence type="ECO:0000256" key="7">
    <source>
        <dbReference type="ARBA" id="ARBA00023319"/>
    </source>
</evidence>
<dbReference type="PANTHER" id="PTHR22804">
    <property type="entry name" value="AGGRECAN/VERSICAN PROTEOGLYCAN"/>
    <property type="match status" value="1"/>
</dbReference>
<dbReference type="GO" id="GO:0005540">
    <property type="term" value="F:hyaluronic acid binding"/>
    <property type="evidence" value="ECO:0007669"/>
    <property type="project" value="UniProtKB-KW"/>
</dbReference>
<dbReference type="InterPro" id="IPR036179">
    <property type="entry name" value="Ig-like_dom_sf"/>
</dbReference>
<dbReference type="Ensembl" id="ENSMMOT00000029066.1">
    <property type="protein sequence ID" value="ENSMMOP00000028583.1"/>
    <property type="gene ID" value="ENSMMOG00000021587.1"/>
</dbReference>
<dbReference type="SMART" id="SM00409">
    <property type="entry name" value="IG"/>
    <property type="match status" value="1"/>
</dbReference>
<evidence type="ECO:0000256" key="2">
    <source>
        <dbReference type="ARBA" id="ARBA00022525"/>
    </source>
</evidence>
<evidence type="ECO:0000256" key="9">
    <source>
        <dbReference type="PROSITE-ProRule" id="PRU00323"/>
    </source>
</evidence>
<evidence type="ECO:0000259" key="11">
    <source>
        <dbReference type="PROSITE" id="PS50963"/>
    </source>
</evidence>
<dbReference type="CDD" id="cd05877">
    <property type="entry name" value="Ig_LP_like"/>
    <property type="match status" value="1"/>
</dbReference>
<reference evidence="12" key="2">
    <citation type="submission" date="2025-09" db="UniProtKB">
        <authorList>
            <consortium name="Ensembl"/>
        </authorList>
    </citation>
    <scope>IDENTIFICATION</scope>
</reference>
<sequence length="409" mass="46162">MTNIRIFWLISDHHCLPTPPPLCTQVGVRAHRWRLLFCRATASPKPEVNLLLTRVCRAKNCTILRVKLHVDSAQSSVFAAKGGPATVPCRFWYEPEFSSPREVRVKWSWQPAAGGHETDVLVAFGSRTRTFGEFRGRVELRQDFPGDAALVLTELQLNDTGRYRCEVVDGLEDKSISVNLELQGVVFPYQHPRGRYHMSFLGAQQACEDQGATLATFTQLLQAWKEGLHWCNAGWLADGTVQYPITQPRTSCGGHGLAPGVRSYGRRQLRLHRYDVFCFTSSFRGRVYYLQPSDKMNLTEARQACQELGAEIARVGQLFAAWKFAGLDHCEAGWLADGSVRYPITRPRTNCGPAEPGVRTFGFPPPQQKHGVYCYRLWPSEWTVFEFSSIVSSCCFAIEANYTSKIYII</sequence>
<organism evidence="12 13">
    <name type="scientific">Mola mola</name>
    <name type="common">Ocean sunfish</name>
    <name type="synonym">Tetraodon mola</name>
    <dbReference type="NCBI Taxonomy" id="94237"/>
    <lineage>
        <taxon>Eukaryota</taxon>
        <taxon>Metazoa</taxon>
        <taxon>Chordata</taxon>
        <taxon>Craniata</taxon>
        <taxon>Vertebrata</taxon>
        <taxon>Euteleostomi</taxon>
        <taxon>Actinopterygii</taxon>
        <taxon>Neopterygii</taxon>
        <taxon>Teleostei</taxon>
        <taxon>Neoteleostei</taxon>
        <taxon>Acanthomorphata</taxon>
        <taxon>Eupercaria</taxon>
        <taxon>Tetraodontiformes</taxon>
        <taxon>Molidae</taxon>
        <taxon>Mola</taxon>
    </lineage>
</organism>
<comment type="similarity">
    <text evidence="8">Belongs to the HAPLN family.</text>
</comment>
<keyword evidence="6" id="KW-0373">Hyaluronic acid</keyword>
<dbReference type="FunFam" id="3.10.100.10:FF:000001">
    <property type="entry name" value="Hyaluronan proteoglycan link protein 1"/>
    <property type="match status" value="1"/>
</dbReference>
<dbReference type="Proteomes" id="UP000261620">
    <property type="component" value="Unplaced"/>
</dbReference>
<protein>
    <submittedName>
        <fullName evidence="12">Uncharacterized protein</fullName>
    </submittedName>
</protein>
<dbReference type="PROSITE" id="PS01241">
    <property type="entry name" value="LINK_1"/>
    <property type="match status" value="2"/>
</dbReference>
<feature type="disulfide bond" evidence="9">
    <location>
        <begin position="330"/>
        <end position="351"/>
    </location>
</feature>
<evidence type="ECO:0000259" key="10">
    <source>
        <dbReference type="PROSITE" id="PS50835"/>
    </source>
</evidence>
<accession>A0A3Q3XBW7</accession>
<keyword evidence="3" id="KW-0272">Extracellular matrix</keyword>
<dbReference type="CDD" id="cd03518">
    <property type="entry name" value="Link_domain_HAPLN_module_1"/>
    <property type="match status" value="1"/>
</dbReference>